<keyword evidence="3" id="KW-1185">Reference proteome</keyword>
<dbReference type="EMBL" id="RBXA01000001">
    <property type="protein sequence ID" value="RKS94615.1"/>
    <property type="molecule type" value="Genomic_DNA"/>
</dbReference>
<reference evidence="2 3" key="1">
    <citation type="submission" date="2018-10" db="EMBL/GenBank/DDBJ databases">
        <title>Genomic Encyclopedia of Archaeal and Bacterial Type Strains, Phase II (KMG-II): from individual species to whole genera.</title>
        <authorList>
            <person name="Goeker M."/>
        </authorList>
    </citation>
    <scope>NUCLEOTIDE SEQUENCE [LARGE SCALE GENOMIC DNA]</scope>
    <source>
        <strain evidence="2 3">DSM 15094</strain>
    </source>
</reference>
<dbReference type="Proteomes" id="UP000280091">
    <property type="component" value="Unassembled WGS sequence"/>
</dbReference>
<evidence type="ECO:0000313" key="2">
    <source>
        <dbReference type="EMBL" id="RKS94615.1"/>
    </source>
</evidence>
<evidence type="ECO:0008006" key="4">
    <source>
        <dbReference type="Google" id="ProtNLM"/>
    </source>
</evidence>
<keyword evidence="1" id="KW-0812">Transmembrane</keyword>
<keyword evidence="1" id="KW-1133">Transmembrane helix</keyword>
<evidence type="ECO:0000256" key="1">
    <source>
        <dbReference type="SAM" id="Phobius"/>
    </source>
</evidence>
<keyword evidence="1" id="KW-0472">Membrane</keyword>
<protein>
    <recommendedName>
        <fullName evidence="4">DUF2946 domain-containing protein</fullName>
    </recommendedName>
</protein>
<evidence type="ECO:0000313" key="3">
    <source>
        <dbReference type="Proteomes" id="UP000280091"/>
    </source>
</evidence>
<comment type="caution">
    <text evidence="2">The sequence shown here is derived from an EMBL/GenBank/DDBJ whole genome shotgun (WGS) entry which is preliminary data.</text>
</comment>
<feature type="transmembrane region" description="Helical" evidence="1">
    <location>
        <begin position="30"/>
        <end position="49"/>
    </location>
</feature>
<name>A0A495S489_9FLAO</name>
<dbReference type="AlphaFoldDB" id="A0A495S489"/>
<accession>A0A495S489</accession>
<gene>
    <name evidence="2" type="ORF">BC952_0232</name>
</gene>
<organism evidence="2 3">
    <name type="scientific">Flavobacterium limicola</name>
    <dbReference type="NCBI Taxonomy" id="180441"/>
    <lineage>
        <taxon>Bacteria</taxon>
        <taxon>Pseudomonadati</taxon>
        <taxon>Bacteroidota</taxon>
        <taxon>Flavobacteriia</taxon>
        <taxon>Flavobacteriales</taxon>
        <taxon>Flavobacteriaceae</taxon>
        <taxon>Flavobacterium</taxon>
    </lineage>
</organism>
<sequence length="139" mass="16378">MFRKNIFCDTNGFLFFLFLLPLARMKKNKLILSLSLVVTVLFSMLFQSWHTYEHLEKQLTQKQCHHKYNVTDTEITHQHHKLEHCYVCEFAFGSYITPKDFSYQLYSTIEEIPYFFTAAETVISFSGSLYSLRGPPVNS</sequence>
<proteinExistence type="predicted"/>